<dbReference type="PANTHER" id="PTHR43677:SF4">
    <property type="entry name" value="QUINONE OXIDOREDUCTASE-LIKE PROTEIN 2"/>
    <property type="match status" value="1"/>
</dbReference>
<evidence type="ECO:0000313" key="2">
    <source>
        <dbReference type="EMBL" id="MDP9899931.1"/>
    </source>
</evidence>
<dbReference type="InterPro" id="IPR011032">
    <property type="entry name" value="GroES-like_sf"/>
</dbReference>
<name>A0ABT9S6E3_9BURK</name>
<organism evidence="2 3">
    <name type="scientific">Variovorax ginsengisoli</name>
    <dbReference type="NCBI Taxonomy" id="363844"/>
    <lineage>
        <taxon>Bacteria</taxon>
        <taxon>Pseudomonadati</taxon>
        <taxon>Pseudomonadota</taxon>
        <taxon>Betaproteobacteria</taxon>
        <taxon>Burkholderiales</taxon>
        <taxon>Comamonadaceae</taxon>
        <taxon>Variovorax</taxon>
    </lineage>
</organism>
<dbReference type="SUPFAM" id="SSF50129">
    <property type="entry name" value="GroES-like"/>
    <property type="match status" value="1"/>
</dbReference>
<dbReference type="InterPro" id="IPR013149">
    <property type="entry name" value="ADH-like_C"/>
</dbReference>
<dbReference type="Proteomes" id="UP001226867">
    <property type="component" value="Unassembled WGS sequence"/>
</dbReference>
<dbReference type="PROSITE" id="PS01162">
    <property type="entry name" value="QOR_ZETA_CRYSTAL"/>
    <property type="match status" value="1"/>
</dbReference>
<feature type="domain" description="Enoyl reductase (ER)" evidence="1">
    <location>
        <begin position="64"/>
        <end position="379"/>
    </location>
</feature>
<evidence type="ECO:0000313" key="3">
    <source>
        <dbReference type="Proteomes" id="UP001226867"/>
    </source>
</evidence>
<accession>A0ABT9S6E3</accession>
<dbReference type="InterPro" id="IPR002364">
    <property type="entry name" value="Quin_OxRdtase/zeta-crystal_CS"/>
</dbReference>
<dbReference type="PANTHER" id="PTHR43677">
    <property type="entry name" value="SHORT-CHAIN DEHYDROGENASE/REDUCTASE"/>
    <property type="match status" value="1"/>
</dbReference>
<dbReference type="InterPro" id="IPR020843">
    <property type="entry name" value="ER"/>
</dbReference>
<dbReference type="InterPro" id="IPR051397">
    <property type="entry name" value="Zn-ADH-like_protein"/>
</dbReference>
<dbReference type="SUPFAM" id="SSF51735">
    <property type="entry name" value="NAD(P)-binding Rossmann-fold domains"/>
    <property type="match status" value="1"/>
</dbReference>
<comment type="caution">
    <text evidence="2">The sequence shown here is derived from an EMBL/GenBank/DDBJ whole genome shotgun (WGS) entry which is preliminary data.</text>
</comment>
<proteinExistence type="predicted"/>
<dbReference type="Gene3D" id="3.40.50.720">
    <property type="entry name" value="NAD(P)-binding Rossmann-like Domain"/>
    <property type="match status" value="1"/>
</dbReference>
<protein>
    <submittedName>
        <fullName evidence="2">NADPH2:quinone reductase</fullName>
        <ecNumber evidence="2">1.6.5.5</ecNumber>
    </submittedName>
</protein>
<gene>
    <name evidence="2" type="ORF">J2W36_002182</name>
</gene>
<dbReference type="Pfam" id="PF00107">
    <property type="entry name" value="ADH_zinc_N"/>
    <property type="match status" value="1"/>
</dbReference>
<dbReference type="EMBL" id="JAUSRO010000006">
    <property type="protein sequence ID" value="MDP9899931.1"/>
    <property type="molecule type" value="Genomic_DNA"/>
</dbReference>
<dbReference type="CDD" id="cd08241">
    <property type="entry name" value="QOR1"/>
    <property type="match status" value="1"/>
</dbReference>
<dbReference type="InterPro" id="IPR013154">
    <property type="entry name" value="ADH-like_N"/>
</dbReference>
<keyword evidence="3" id="KW-1185">Reference proteome</keyword>
<sequence length="381" mass="39989">MSIFMASGNAQNCRPRNAVTTGTTAPCAATYHALFDRSENPVRSPLIHIKETCMHAWLCETPTGVDALTWKELPTPTPGPGQVLIEIKAASLNFPDLLIVQNKYQMKPPLPFVPGSEYAGVVSAVGEGVTHLKVGQNVACLSGTGGFGTHTLAPAALCMPLPDGFGHVDAAAFIMIYATSWHALMDRAQLKPGETVLVLGAAGGVGTAAIQIAKAAGARVIAAASTDEKCALCESIGADASINYTTHALPGGFRDAVKAATDGKGPDVIYDPVGGDFAEPAFRSIGWRGRYLIVGFAAGPIPSLPLNLMLLKGASLVGVFWGDFAKREPKANAQMMAELASWYGQGKIKPVIDRTMPMAELKEAYAHMGSRGVKGKLVMTN</sequence>
<dbReference type="InterPro" id="IPR036291">
    <property type="entry name" value="NAD(P)-bd_dom_sf"/>
</dbReference>
<dbReference type="Gene3D" id="3.90.180.10">
    <property type="entry name" value="Medium-chain alcohol dehydrogenases, catalytic domain"/>
    <property type="match status" value="1"/>
</dbReference>
<keyword evidence="2" id="KW-0560">Oxidoreductase</keyword>
<dbReference type="SMART" id="SM00829">
    <property type="entry name" value="PKS_ER"/>
    <property type="match status" value="1"/>
</dbReference>
<dbReference type="EC" id="1.6.5.5" evidence="2"/>
<reference evidence="2 3" key="1">
    <citation type="submission" date="2023-07" db="EMBL/GenBank/DDBJ databases">
        <title>Sorghum-associated microbial communities from plants grown in Nebraska, USA.</title>
        <authorList>
            <person name="Schachtman D."/>
        </authorList>
    </citation>
    <scope>NUCLEOTIDE SEQUENCE [LARGE SCALE GENOMIC DNA]</scope>
    <source>
        <strain evidence="2 3">DS1607</strain>
    </source>
</reference>
<dbReference type="GO" id="GO:0003960">
    <property type="term" value="F:quinone reductase (NADPH) activity"/>
    <property type="evidence" value="ECO:0007669"/>
    <property type="project" value="UniProtKB-EC"/>
</dbReference>
<evidence type="ECO:0000259" key="1">
    <source>
        <dbReference type="SMART" id="SM00829"/>
    </source>
</evidence>
<dbReference type="Pfam" id="PF08240">
    <property type="entry name" value="ADH_N"/>
    <property type="match status" value="1"/>
</dbReference>